<feature type="signal peptide" evidence="5">
    <location>
        <begin position="1"/>
        <end position="20"/>
    </location>
</feature>
<dbReference type="GO" id="GO:0016209">
    <property type="term" value="F:antioxidant activity"/>
    <property type="evidence" value="ECO:0007669"/>
    <property type="project" value="InterPro"/>
</dbReference>
<comment type="subcellular location">
    <subcellularLocation>
        <location evidence="1">Cell envelope</location>
    </subcellularLocation>
</comment>
<keyword evidence="3" id="KW-1015">Disulfide bond</keyword>
<feature type="domain" description="Thioredoxin" evidence="6">
    <location>
        <begin position="24"/>
        <end position="164"/>
    </location>
</feature>
<dbReference type="OrthoDB" id="25753at2"/>
<evidence type="ECO:0000256" key="5">
    <source>
        <dbReference type="SAM" id="SignalP"/>
    </source>
</evidence>
<comment type="caution">
    <text evidence="7">The sequence shown here is derived from an EMBL/GenBank/DDBJ whole genome shotgun (WGS) entry which is preliminary data.</text>
</comment>
<evidence type="ECO:0000313" key="8">
    <source>
        <dbReference type="Proteomes" id="UP000321827"/>
    </source>
</evidence>
<dbReference type="AlphaFoldDB" id="A0A511RPD0"/>
<evidence type="ECO:0000256" key="3">
    <source>
        <dbReference type="ARBA" id="ARBA00023157"/>
    </source>
</evidence>
<dbReference type="Gene3D" id="3.40.30.10">
    <property type="entry name" value="Glutaredoxin"/>
    <property type="match status" value="1"/>
</dbReference>
<accession>A0A511RPD0</accession>
<dbReference type="PROSITE" id="PS51352">
    <property type="entry name" value="THIOREDOXIN_2"/>
    <property type="match status" value="1"/>
</dbReference>
<dbReference type="GO" id="GO:0030313">
    <property type="term" value="C:cell envelope"/>
    <property type="evidence" value="ECO:0007669"/>
    <property type="project" value="UniProtKB-SubCell"/>
</dbReference>
<dbReference type="EMBL" id="BJXN01000022">
    <property type="protein sequence ID" value="GEM90792.1"/>
    <property type="molecule type" value="Genomic_DNA"/>
</dbReference>
<evidence type="ECO:0000259" key="6">
    <source>
        <dbReference type="PROSITE" id="PS51352"/>
    </source>
</evidence>
<evidence type="ECO:0000256" key="2">
    <source>
        <dbReference type="ARBA" id="ARBA00022748"/>
    </source>
</evidence>
<evidence type="ECO:0000313" key="7">
    <source>
        <dbReference type="EMBL" id="GEM90792.1"/>
    </source>
</evidence>
<dbReference type="Proteomes" id="UP000321827">
    <property type="component" value="Unassembled WGS sequence"/>
</dbReference>
<dbReference type="PROSITE" id="PS00194">
    <property type="entry name" value="THIOREDOXIN_1"/>
    <property type="match status" value="1"/>
</dbReference>
<keyword evidence="4" id="KW-0676">Redox-active center</keyword>
<dbReference type="CDD" id="cd02966">
    <property type="entry name" value="TlpA_like_family"/>
    <property type="match status" value="1"/>
</dbReference>
<keyword evidence="2" id="KW-0201">Cytochrome c-type biogenesis</keyword>
<reference evidence="7 8" key="1">
    <citation type="submission" date="2019-07" db="EMBL/GenBank/DDBJ databases">
        <title>Whole genome shotgun sequence of Oceanithermus desulfurans NBRC 100063.</title>
        <authorList>
            <person name="Hosoyama A."/>
            <person name="Uohara A."/>
            <person name="Ohji S."/>
            <person name="Ichikawa N."/>
        </authorList>
    </citation>
    <scope>NUCLEOTIDE SEQUENCE [LARGE SCALE GENOMIC DNA]</scope>
    <source>
        <strain evidence="7 8">NBRC 100063</strain>
    </source>
</reference>
<feature type="chain" id="PRO_5022035794" evidence="5">
    <location>
        <begin position="21"/>
        <end position="168"/>
    </location>
</feature>
<evidence type="ECO:0000256" key="1">
    <source>
        <dbReference type="ARBA" id="ARBA00004196"/>
    </source>
</evidence>
<dbReference type="InterPro" id="IPR013766">
    <property type="entry name" value="Thioredoxin_domain"/>
</dbReference>
<dbReference type="RefSeq" id="WP_147148857.1">
    <property type="nucleotide sequence ID" value="NZ_BJXN01000022.1"/>
</dbReference>
<dbReference type="InterPro" id="IPR000866">
    <property type="entry name" value="AhpC/TSA"/>
</dbReference>
<dbReference type="InterPro" id="IPR036249">
    <property type="entry name" value="Thioredoxin-like_sf"/>
</dbReference>
<dbReference type="PANTHER" id="PTHR42852:SF6">
    <property type="entry name" value="THIOL:DISULFIDE INTERCHANGE PROTEIN DSBE"/>
    <property type="match status" value="1"/>
</dbReference>
<organism evidence="7 8">
    <name type="scientific">Oceanithermus desulfurans NBRC 100063</name>
    <dbReference type="NCBI Taxonomy" id="1227550"/>
    <lineage>
        <taxon>Bacteria</taxon>
        <taxon>Thermotogati</taxon>
        <taxon>Deinococcota</taxon>
        <taxon>Deinococci</taxon>
        <taxon>Thermales</taxon>
        <taxon>Thermaceae</taxon>
        <taxon>Oceanithermus</taxon>
    </lineage>
</organism>
<name>A0A511RPD0_9DEIN</name>
<dbReference type="PANTHER" id="PTHR42852">
    <property type="entry name" value="THIOL:DISULFIDE INTERCHANGE PROTEIN DSBE"/>
    <property type="match status" value="1"/>
</dbReference>
<gene>
    <name evidence="7" type="ORF">ODE01S_22260</name>
</gene>
<dbReference type="SUPFAM" id="SSF52833">
    <property type="entry name" value="Thioredoxin-like"/>
    <property type="match status" value="1"/>
</dbReference>
<proteinExistence type="predicted"/>
<dbReference type="GO" id="GO:0017004">
    <property type="term" value="P:cytochrome complex assembly"/>
    <property type="evidence" value="ECO:0007669"/>
    <property type="project" value="UniProtKB-KW"/>
</dbReference>
<keyword evidence="5" id="KW-0732">Signal</keyword>
<evidence type="ECO:0000256" key="4">
    <source>
        <dbReference type="ARBA" id="ARBA00023284"/>
    </source>
</evidence>
<dbReference type="InterPro" id="IPR050553">
    <property type="entry name" value="Thioredoxin_ResA/DsbE_sf"/>
</dbReference>
<sequence>MPPGRLLPSLVLALFGLALAAVPGPTSWPAPPFSAERLDRPGAVLNLAETLGRRPVVLNFWASWCVPCRVEAPVLRDAERRYRGRVLFVGVNLQDTRKGAEAFMETFFWSFPNVRDPRGAVARRYRVGGIPTTVFIDAGGRVVRVWTGPLDPERLEAFLRALIGTPEG</sequence>
<dbReference type="GO" id="GO:0016491">
    <property type="term" value="F:oxidoreductase activity"/>
    <property type="evidence" value="ECO:0007669"/>
    <property type="project" value="InterPro"/>
</dbReference>
<dbReference type="Pfam" id="PF00578">
    <property type="entry name" value="AhpC-TSA"/>
    <property type="match status" value="1"/>
</dbReference>
<dbReference type="InterPro" id="IPR017937">
    <property type="entry name" value="Thioredoxin_CS"/>
</dbReference>
<protein>
    <submittedName>
        <fullName evidence="7">Membrane protein</fullName>
    </submittedName>
</protein>